<feature type="domain" description="Fumarate reductase/succinate dehydrogenase flavoprotein-like C-terminal" evidence="1">
    <location>
        <begin position="1"/>
        <end position="70"/>
    </location>
</feature>
<evidence type="ECO:0000259" key="1">
    <source>
        <dbReference type="Pfam" id="PF02910"/>
    </source>
</evidence>
<protein>
    <recommendedName>
        <fullName evidence="1">Fumarate reductase/succinate dehydrogenase flavoprotein-like C-terminal domain-containing protein</fullName>
    </recommendedName>
</protein>
<sequence length="83" mass="8761">MWSRAGLLRTGSQLAGAAAQLNAWRSPAPSVLTTVRALEDRNLLDLARLLTAHALNRPASVGAHHRLDAPISVPDSAQEALAC</sequence>
<dbReference type="Proteomes" id="UP000218598">
    <property type="component" value="Unassembled WGS sequence"/>
</dbReference>
<dbReference type="Pfam" id="PF02910">
    <property type="entry name" value="Succ_DH_flav_C"/>
    <property type="match status" value="1"/>
</dbReference>
<organism evidence="2 3">
    <name type="scientific">Brachybacterium alimentarium</name>
    <dbReference type="NCBI Taxonomy" id="47845"/>
    <lineage>
        <taxon>Bacteria</taxon>
        <taxon>Bacillati</taxon>
        <taxon>Actinomycetota</taxon>
        <taxon>Actinomycetes</taxon>
        <taxon>Micrococcales</taxon>
        <taxon>Dermabacteraceae</taxon>
        <taxon>Brachybacterium</taxon>
    </lineage>
</organism>
<evidence type="ECO:0000313" key="2">
    <source>
        <dbReference type="EMBL" id="PCC40805.1"/>
    </source>
</evidence>
<dbReference type="Gene3D" id="1.20.58.100">
    <property type="entry name" value="Fumarate reductase/succinate dehydrogenase flavoprotein-like, C-terminal domain"/>
    <property type="match status" value="1"/>
</dbReference>
<reference evidence="2 3" key="1">
    <citation type="journal article" date="2017" name="Elife">
        <title>Extensive horizontal gene transfer in cheese-associated bacteria.</title>
        <authorList>
            <person name="Bonham K.S."/>
            <person name="Wolfe B.E."/>
            <person name="Dutton R.J."/>
        </authorList>
    </citation>
    <scope>NUCLEOTIDE SEQUENCE [LARGE SCALE GENOMIC DNA]</scope>
    <source>
        <strain evidence="2 3">341_9</strain>
    </source>
</reference>
<comment type="caution">
    <text evidence="2">The sequence shown here is derived from an EMBL/GenBank/DDBJ whole genome shotgun (WGS) entry which is preliminary data.</text>
</comment>
<dbReference type="AlphaFoldDB" id="A0A2A3YNX9"/>
<accession>A0A2A3YNX9</accession>
<dbReference type="EMBL" id="NRGR01000005">
    <property type="protein sequence ID" value="PCC40805.1"/>
    <property type="molecule type" value="Genomic_DNA"/>
</dbReference>
<evidence type="ECO:0000313" key="3">
    <source>
        <dbReference type="Proteomes" id="UP000218598"/>
    </source>
</evidence>
<dbReference type="InterPro" id="IPR015939">
    <property type="entry name" value="Fum_Rdtase/Succ_DH_flav-like_C"/>
</dbReference>
<gene>
    <name evidence="2" type="ORF">CIK66_01820</name>
</gene>
<dbReference type="SUPFAM" id="SSF46977">
    <property type="entry name" value="Succinate dehydrogenase/fumarate reductase flavoprotein C-terminal domain"/>
    <property type="match status" value="1"/>
</dbReference>
<dbReference type="InterPro" id="IPR037099">
    <property type="entry name" value="Fum_R/Succ_DH_flav-like_C_sf"/>
</dbReference>
<proteinExistence type="predicted"/>
<dbReference type="GO" id="GO:0016491">
    <property type="term" value="F:oxidoreductase activity"/>
    <property type="evidence" value="ECO:0007669"/>
    <property type="project" value="InterPro"/>
</dbReference>
<name>A0A2A3YNX9_9MICO</name>
<keyword evidence="3" id="KW-1185">Reference proteome</keyword>
<dbReference type="OrthoDB" id="9805351at2"/>